<name>A0AAD5T9C2_9FUNG</name>
<dbReference type="AlphaFoldDB" id="A0AAD5T9C2"/>
<keyword evidence="2" id="KW-1185">Reference proteome</keyword>
<evidence type="ECO:0000313" key="2">
    <source>
        <dbReference type="Proteomes" id="UP001211907"/>
    </source>
</evidence>
<proteinExistence type="predicted"/>
<dbReference type="EMBL" id="JADGJH010000481">
    <property type="protein sequence ID" value="KAJ3128071.1"/>
    <property type="molecule type" value="Genomic_DNA"/>
</dbReference>
<protein>
    <recommendedName>
        <fullName evidence="3">Shikimate kinase</fullName>
    </recommendedName>
</protein>
<organism evidence="1 2">
    <name type="scientific">Physocladia obscura</name>
    <dbReference type="NCBI Taxonomy" id="109957"/>
    <lineage>
        <taxon>Eukaryota</taxon>
        <taxon>Fungi</taxon>
        <taxon>Fungi incertae sedis</taxon>
        <taxon>Chytridiomycota</taxon>
        <taxon>Chytridiomycota incertae sedis</taxon>
        <taxon>Chytridiomycetes</taxon>
        <taxon>Chytridiales</taxon>
        <taxon>Chytriomycetaceae</taxon>
        <taxon>Physocladia</taxon>
    </lineage>
</organism>
<dbReference type="SUPFAM" id="SSF52540">
    <property type="entry name" value="P-loop containing nucleoside triphosphate hydrolases"/>
    <property type="match status" value="1"/>
</dbReference>
<gene>
    <name evidence="1" type="ORF">HK100_009395</name>
</gene>
<evidence type="ECO:0008006" key="3">
    <source>
        <dbReference type="Google" id="ProtNLM"/>
    </source>
</evidence>
<dbReference type="InterPro" id="IPR027417">
    <property type="entry name" value="P-loop_NTPase"/>
</dbReference>
<accession>A0AAD5T9C2</accession>
<evidence type="ECO:0000313" key="1">
    <source>
        <dbReference type="EMBL" id="KAJ3128071.1"/>
    </source>
</evidence>
<dbReference type="Proteomes" id="UP001211907">
    <property type="component" value="Unassembled WGS sequence"/>
</dbReference>
<reference evidence="1" key="1">
    <citation type="submission" date="2020-05" db="EMBL/GenBank/DDBJ databases">
        <title>Phylogenomic resolution of chytrid fungi.</title>
        <authorList>
            <person name="Stajich J.E."/>
            <person name="Amses K."/>
            <person name="Simmons R."/>
            <person name="Seto K."/>
            <person name="Myers J."/>
            <person name="Bonds A."/>
            <person name="Quandt C.A."/>
            <person name="Barry K."/>
            <person name="Liu P."/>
            <person name="Grigoriev I."/>
            <person name="Longcore J.E."/>
            <person name="James T.Y."/>
        </authorList>
    </citation>
    <scope>NUCLEOTIDE SEQUENCE</scope>
    <source>
        <strain evidence="1">JEL0513</strain>
    </source>
</reference>
<comment type="caution">
    <text evidence="1">The sequence shown here is derived from an EMBL/GenBank/DDBJ whole genome shotgun (WGS) entry which is preliminary data.</text>
</comment>
<sequence length="194" mass="20804">MSYPRTLVYLNGWPGSGKQTIAHELKELLGMRLVLDNHKIIDLAVTVAGRQGTPEYAAGRALIFEATVGAAAASSANERGFIMTGAHAGPPFDTGVFALAMSAVQRYAAPPLRVIGVTLILNEEENLRRLAGPNRETKLKSPNVLKDFRTRNLLSGLPNELVLDVSALSPREAAQRIADYVLTLDVSPSDAVDA</sequence>
<dbReference type="Gene3D" id="3.40.50.300">
    <property type="entry name" value="P-loop containing nucleotide triphosphate hydrolases"/>
    <property type="match status" value="1"/>
</dbReference>